<keyword evidence="1" id="KW-0175">Coiled coil</keyword>
<dbReference type="EMBL" id="GG662485">
    <property type="protein sequence ID" value="EAS03388.3"/>
    <property type="molecule type" value="Genomic_DNA"/>
</dbReference>
<feature type="coiled-coil region" evidence="1">
    <location>
        <begin position="416"/>
        <end position="590"/>
    </location>
</feature>
<evidence type="ECO:0000256" key="1">
    <source>
        <dbReference type="SAM" id="Coils"/>
    </source>
</evidence>
<dbReference type="KEGG" id="tet:TTHERM_00730370"/>
<feature type="compositionally biased region" description="Low complexity" evidence="2">
    <location>
        <begin position="1549"/>
        <end position="1567"/>
    </location>
</feature>
<feature type="compositionally biased region" description="Polar residues" evidence="2">
    <location>
        <begin position="1481"/>
        <end position="1512"/>
    </location>
</feature>
<feature type="coiled-coil region" evidence="1">
    <location>
        <begin position="147"/>
        <end position="244"/>
    </location>
</feature>
<dbReference type="HOGENOM" id="CLU_245225_0_0_1"/>
<feature type="region of interest" description="Disordered" evidence="2">
    <location>
        <begin position="1197"/>
        <end position="1216"/>
    </location>
</feature>
<feature type="compositionally biased region" description="Low complexity" evidence="2">
    <location>
        <begin position="1204"/>
        <end position="1216"/>
    </location>
</feature>
<feature type="coiled-coil region" evidence="1">
    <location>
        <begin position="309"/>
        <end position="382"/>
    </location>
</feature>
<feature type="region of interest" description="Disordered" evidence="2">
    <location>
        <begin position="1543"/>
        <end position="1580"/>
    </location>
</feature>
<feature type="compositionally biased region" description="Polar residues" evidence="2">
    <location>
        <begin position="1129"/>
        <end position="1143"/>
    </location>
</feature>
<feature type="coiled-coil region" evidence="1">
    <location>
        <begin position="1005"/>
        <end position="1125"/>
    </location>
</feature>
<dbReference type="GeneID" id="7831761"/>
<feature type="region of interest" description="Disordered" evidence="2">
    <location>
        <begin position="1128"/>
        <end position="1163"/>
    </location>
</feature>
<feature type="compositionally biased region" description="Polar residues" evidence="2">
    <location>
        <begin position="1247"/>
        <end position="1258"/>
    </location>
</feature>
<evidence type="ECO:0000313" key="4">
    <source>
        <dbReference type="Proteomes" id="UP000009168"/>
    </source>
</evidence>
<name>Q245H6_TETTS</name>
<dbReference type="RefSeq" id="XP_001023633.3">
    <property type="nucleotide sequence ID" value="XM_001023633.3"/>
</dbReference>
<feature type="coiled-coil region" evidence="1">
    <location>
        <begin position="662"/>
        <end position="908"/>
    </location>
</feature>
<sequence length="1580" mass="185625">MDTFKGSNDLKGITQVVKSGKRSELFQNANSSDLIQDLYSFYEQRLSAQMSLLYQKIINDELITTLSESQTSSEFIEERIKEIIENQLFQEKEQVISKLASDNQAFQLKIEQLEIDNQTLASSIQSVHNQVNNLNYEGNLIALQDKLKKNTLELNEKDARIEQLLDKITRQEGQLQEKENLIQQKDIDKQRVELQLQTERNKLTHVDQLQGVEEVEKKNLQQKYDELLSKYDKLNEEFNGIRLRYEQIGVERINEQEQYKLLIDQIKVKCKDKTHNLKIKYKQYKDMSRNFQEKLIQNETEFSNKNLQVNEMKIKVQESSRAIIEYQRQIADLQAEMKQILEKLQMQTDEVERLKKLQQETIDTLQNKIEFNEKSLRDNLEESQRIIANQQVDIQYKNRQIAELSQKLTQSITDHAKQLQLLAKEADAQRDDIQQELIANSNALENDIQDLKSQLTRIQNENTVLHDENKKLFYDSHSKENRIKELEGQIKQNQSKINDLQQKLEDLNKLSNHLDEQNRSLDAQNQQFFNDNKALIAQTEEQEKAIQNLKDLETLHIQLQEKLKLIESEKASLAQTAQQHIEESEKYKNQLFELQQGQEKEKRYALDGQMRLKENEVSLKIEVERQQSEIKHNQLLFEEKLSTKQKEIEFIQIQLNSTTSEKVKCLETLSELTKKYEQQKEKLKDLQEQKIQLEAKINNLEALLQEKNNAFEKTSIQIDLLTQESQTIKEQYNQKVRQISLQEENISQYAKDNQKLNNELKDLLQEKNNVEKKLLLDLQQKTSEVAQLQQQIKATQKQLQFEAQQHNLQVEREKLYMEQQLKTFEQKCQELQQNLIQKEEEQEEFIEQLTEKETMLNEQRNQIEELKLQFQKEEDSLNSEILQLQDSLKQKEKQYHIYQKQQKEYTQDKLKGVLSSLAEARQDLTIFQSKCNSEINDTHSRTLQYFQDIMQFSREQKSKLKVQYDNEMEKYQENISTKFETQLDKERLIMRERESHFNKQISLLEQKVLEQNTRFQEEKQKYQQEINSLEERNITEKIQLNNEIIQLKNQLLKVESRSARSVEKNQKQLEMVNQNAQKSQVMYANMISDIKNKLEESEKKELQVLNETRSKIHNMKAHLQQIELEDSNEQLAHSTSSTSSMNKQNSNNDGRSSNNLNNTNNINIDSLQNNTLLQTQRTARLALQKEYEKTMKNFQKQEIPVSGNSSNKSNNSLQLSNSQNNISIRGQSKSMQTNNFVDGINYTLGSTSKYQKSPQQITNSKMSSQSNRNRSSTNHQSPYESPNQSQKQSQRSKSKNIQKNQNEKLINSSTNSPYKRNSQVEESKFTHRQLNNPSIFANNKNEKQGKDESVNYYFNNGLKQQSPLLNYQRNDTYNCDTISPFNQDNNSNIFAYSPDTTHKQNVQAHIDSVKNSQKSYAKKEYSRQNTPTYLSTLAEKSLQELKLEILKQKHRLTISRNNSQDIPSPINNQNSSHIQIKTEQNNIHKSQLQKSKADHFNQNSSQNEQEASNATYQNNQSSMSQKSSIPVRKNLMNFTHYKFASPSPNKVILQKQQKLLQSQSQPQSQSSKSKHGQPLDIQDL</sequence>
<keyword evidence="4" id="KW-1185">Reference proteome</keyword>
<feature type="region of interest" description="Disordered" evidence="2">
    <location>
        <begin position="1481"/>
        <end position="1524"/>
    </location>
</feature>
<gene>
    <name evidence="3" type="ORF">TTHERM_00730370</name>
</gene>
<accession>Q245H6</accession>
<dbReference type="OrthoDB" id="2436455at2759"/>
<dbReference type="InParanoid" id="Q245H6"/>
<proteinExistence type="predicted"/>
<evidence type="ECO:0000256" key="2">
    <source>
        <dbReference type="SAM" id="MobiDB-lite"/>
    </source>
</evidence>
<protein>
    <submittedName>
        <fullName evidence="3">Uncharacterized protein</fullName>
    </submittedName>
</protein>
<organism evidence="3 4">
    <name type="scientific">Tetrahymena thermophila (strain SB210)</name>
    <dbReference type="NCBI Taxonomy" id="312017"/>
    <lineage>
        <taxon>Eukaryota</taxon>
        <taxon>Sar</taxon>
        <taxon>Alveolata</taxon>
        <taxon>Ciliophora</taxon>
        <taxon>Intramacronucleata</taxon>
        <taxon>Oligohymenophorea</taxon>
        <taxon>Hymenostomatida</taxon>
        <taxon>Tetrahymenina</taxon>
        <taxon>Tetrahymenidae</taxon>
        <taxon>Tetrahymena</taxon>
    </lineage>
</organism>
<feature type="compositionally biased region" description="Low complexity" evidence="2">
    <location>
        <begin position="1259"/>
        <end position="1289"/>
    </location>
</feature>
<dbReference type="Proteomes" id="UP000009168">
    <property type="component" value="Unassembled WGS sequence"/>
</dbReference>
<feature type="compositionally biased region" description="Polar residues" evidence="2">
    <location>
        <begin position="1303"/>
        <end position="1317"/>
    </location>
</feature>
<dbReference type="STRING" id="312017.Q245H6"/>
<feature type="compositionally biased region" description="Polar residues" evidence="2">
    <location>
        <begin position="1328"/>
        <end position="1339"/>
    </location>
</feature>
<feature type="compositionally biased region" description="Low complexity" evidence="2">
    <location>
        <begin position="1513"/>
        <end position="1524"/>
    </location>
</feature>
<feature type="compositionally biased region" description="Low complexity" evidence="2">
    <location>
        <begin position="1144"/>
        <end position="1163"/>
    </location>
</feature>
<reference evidence="4" key="1">
    <citation type="journal article" date="2006" name="PLoS Biol.">
        <title>Macronuclear genome sequence of the ciliate Tetrahymena thermophila, a model eukaryote.</title>
        <authorList>
            <person name="Eisen J.A."/>
            <person name="Coyne R.S."/>
            <person name="Wu M."/>
            <person name="Wu D."/>
            <person name="Thiagarajan M."/>
            <person name="Wortman J.R."/>
            <person name="Badger J.H."/>
            <person name="Ren Q."/>
            <person name="Amedeo P."/>
            <person name="Jones K.M."/>
            <person name="Tallon L.J."/>
            <person name="Delcher A.L."/>
            <person name="Salzberg S.L."/>
            <person name="Silva J.C."/>
            <person name="Haas B.J."/>
            <person name="Majoros W.H."/>
            <person name="Farzad M."/>
            <person name="Carlton J.M."/>
            <person name="Smith R.K. Jr."/>
            <person name="Garg J."/>
            <person name="Pearlman R.E."/>
            <person name="Karrer K.M."/>
            <person name="Sun L."/>
            <person name="Manning G."/>
            <person name="Elde N.C."/>
            <person name="Turkewitz A.P."/>
            <person name="Asai D.J."/>
            <person name="Wilkes D.E."/>
            <person name="Wang Y."/>
            <person name="Cai H."/>
            <person name="Collins K."/>
            <person name="Stewart B.A."/>
            <person name="Lee S.R."/>
            <person name="Wilamowska K."/>
            <person name="Weinberg Z."/>
            <person name="Ruzzo W.L."/>
            <person name="Wloga D."/>
            <person name="Gaertig J."/>
            <person name="Frankel J."/>
            <person name="Tsao C.-C."/>
            <person name="Gorovsky M.A."/>
            <person name="Keeling P.J."/>
            <person name="Waller R.F."/>
            <person name="Patron N.J."/>
            <person name="Cherry J.M."/>
            <person name="Stover N.A."/>
            <person name="Krieger C.J."/>
            <person name="del Toro C."/>
            <person name="Ryder H.F."/>
            <person name="Williamson S.C."/>
            <person name="Barbeau R.A."/>
            <person name="Hamilton E.P."/>
            <person name="Orias E."/>
        </authorList>
    </citation>
    <scope>NUCLEOTIDE SEQUENCE [LARGE SCALE GENOMIC DNA]</scope>
    <source>
        <strain evidence="4">SB210</strain>
    </source>
</reference>
<feature type="region of interest" description="Disordered" evidence="2">
    <location>
        <begin position="1247"/>
        <end position="1344"/>
    </location>
</feature>
<evidence type="ECO:0000313" key="3">
    <source>
        <dbReference type="EMBL" id="EAS03388.3"/>
    </source>
</evidence>